<dbReference type="InterPro" id="IPR010982">
    <property type="entry name" value="Lambda_DNA-bd_dom_sf"/>
</dbReference>
<sequence>MTSLDVIDRLNLIIETERVSRDVLSQKTGISYTRWTNALQRKAKLRHEEIEAVGNAWPEYMLWLAYGKELPEAGQISPMTKKSMGDLGTQRKAE</sequence>
<organism evidence="1 2">
    <name type="scientific">Cellvibrio mixtus</name>
    <dbReference type="NCBI Taxonomy" id="39650"/>
    <lineage>
        <taxon>Bacteria</taxon>
        <taxon>Pseudomonadati</taxon>
        <taxon>Pseudomonadota</taxon>
        <taxon>Gammaproteobacteria</taxon>
        <taxon>Cellvibrionales</taxon>
        <taxon>Cellvibrionaceae</taxon>
        <taxon>Cellvibrio</taxon>
    </lineage>
</organism>
<dbReference type="RefSeq" id="WP_094984364.1">
    <property type="nucleotide sequence ID" value="NZ_NHNI01000001.1"/>
</dbReference>
<comment type="caution">
    <text evidence="1">The sequence shown here is derived from an EMBL/GenBank/DDBJ whole genome shotgun (WGS) entry which is preliminary data.</text>
</comment>
<dbReference type="Proteomes" id="UP000216101">
    <property type="component" value="Unassembled WGS sequence"/>
</dbReference>
<evidence type="ECO:0008006" key="3">
    <source>
        <dbReference type="Google" id="ProtNLM"/>
    </source>
</evidence>
<gene>
    <name evidence="1" type="ORF">CBP51_07075</name>
</gene>
<proteinExistence type="predicted"/>
<reference evidence="2" key="1">
    <citation type="submission" date="2017-05" db="EMBL/GenBank/DDBJ databases">
        <authorList>
            <person name="Barney B.M."/>
        </authorList>
    </citation>
    <scope>NUCLEOTIDE SEQUENCE [LARGE SCALE GENOMIC DNA]</scope>
    <source>
        <strain evidence="2">PSBB022</strain>
    </source>
</reference>
<evidence type="ECO:0000313" key="2">
    <source>
        <dbReference type="Proteomes" id="UP000216101"/>
    </source>
</evidence>
<protein>
    <recommendedName>
        <fullName evidence="3">DNA-binding protein</fullName>
    </recommendedName>
</protein>
<dbReference type="GO" id="GO:0003677">
    <property type="term" value="F:DNA binding"/>
    <property type="evidence" value="ECO:0007669"/>
    <property type="project" value="InterPro"/>
</dbReference>
<name>A0A266QAW9_9GAMM</name>
<evidence type="ECO:0000313" key="1">
    <source>
        <dbReference type="EMBL" id="OZY86766.1"/>
    </source>
</evidence>
<dbReference type="EMBL" id="NHNI01000001">
    <property type="protein sequence ID" value="OZY86766.1"/>
    <property type="molecule type" value="Genomic_DNA"/>
</dbReference>
<dbReference type="Gene3D" id="1.10.260.40">
    <property type="entry name" value="lambda repressor-like DNA-binding domains"/>
    <property type="match status" value="1"/>
</dbReference>
<accession>A0A266QAW9</accession>
<keyword evidence="2" id="KW-1185">Reference proteome</keyword>
<dbReference type="AlphaFoldDB" id="A0A266QAW9"/>